<accession>A0A9N8H174</accession>
<sequence>MKTLINILIFSVFILLLNLILLGGVVLLQEPKCATASPQERIEMRCQKALYDTWGR</sequence>
<name>A0A9N8H174_PRORE</name>
<evidence type="ECO:0000313" key="2">
    <source>
        <dbReference type="EMBL" id="CAB5714974.1"/>
    </source>
</evidence>
<dbReference type="EMBL" id="CAHPSF010000015">
    <property type="protein sequence ID" value="CAB5714974.1"/>
    <property type="molecule type" value="Genomic_DNA"/>
</dbReference>
<comment type="caution">
    <text evidence="2">The sequence shown here is derived from an EMBL/GenBank/DDBJ whole genome shotgun (WGS) entry which is preliminary data.</text>
</comment>
<keyword evidence="1" id="KW-1133">Transmembrane helix</keyword>
<reference evidence="2" key="1">
    <citation type="submission" date="2020-05" db="EMBL/GenBank/DDBJ databases">
        <authorList>
            <person name="Delgado-Blas J."/>
        </authorList>
    </citation>
    <scope>NUCLEOTIDE SEQUENCE</scope>
    <source>
        <strain evidence="2">BB1453</strain>
    </source>
</reference>
<evidence type="ECO:0000313" key="3">
    <source>
        <dbReference type="Proteomes" id="UP000834611"/>
    </source>
</evidence>
<proteinExistence type="predicted"/>
<dbReference type="RefSeq" id="WP_239407467.1">
    <property type="nucleotide sequence ID" value="NZ_CAHPRV010000044.1"/>
</dbReference>
<organism evidence="2 3">
    <name type="scientific">Providencia rettgeri</name>
    <dbReference type="NCBI Taxonomy" id="587"/>
    <lineage>
        <taxon>Bacteria</taxon>
        <taxon>Pseudomonadati</taxon>
        <taxon>Pseudomonadota</taxon>
        <taxon>Gammaproteobacteria</taxon>
        <taxon>Enterobacterales</taxon>
        <taxon>Morganellaceae</taxon>
        <taxon>Providencia</taxon>
    </lineage>
</organism>
<feature type="transmembrane region" description="Helical" evidence="1">
    <location>
        <begin position="7"/>
        <end position="28"/>
    </location>
</feature>
<keyword evidence="1" id="KW-0812">Transmembrane</keyword>
<dbReference type="AlphaFoldDB" id="A0A9N8H174"/>
<keyword evidence="1" id="KW-0472">Membrane</keyword>
<protein>
    <submittedName>
        <fullName evidence="2">Uncharacterized protein</fullName>
    </submittedName>
</protein>
<evidence type="ECO:0000256" key="1">
    <source>
        <dbReference type="SAM" id="Phobius"/>
    </source>
</evidence>
<gene>
    <name evidence="2" type="ORF">GHA_04022</name>
</gene>
<dbReference type="Proteomes" id="UP000834611">
    <property type="component" value="Unassembled WGS sequence"/>
</dbReference>